<dbReference type="RefSeq" id="WP_084291162.1">
    <property type="nucleotide sequence ID" value="NZ_FWYB01000013.1"/>
</dbReference>
<dbReference type="STRING" id="475255.SAMN04488101_11311"/>
<organism evidence="1 2">
    <name type="scientific">Pedobacter nyackensis</name>
    <dbReference type="NCBI Taxonomy" id="475255"/>
    <lineage>
        <taxon>Bacteria</taxon>
        <taxon>Pseudomonadati</taxon>
        <taxon>Bacteroidota</taxon>
        <taxon>Sphingobacteriia</taxon>
        <taxon>Sphingobacteriales</taxon>
        <taxon>Sphingobacteriaceae</taxon>
        <taxon>Pedobacter</taxon>
    </lineage>
</organism>
<dbReference type="SUPFAM" id="SSF102588">
    <property type="entry name" value="LmbE-like"/>
    <property type="match status" value="1"/>
</dbReference>
<dbReference type="Proteomes" id="UP000192678">
    <property type="component" value="Unassembled WGS sequence"/>
</dbReference>
<name>A0A1W2EJW3_9SPHI</name>
<protein>
    <submittedName>
        <fullName evidence="1">GlcNAc-PI de-N-acetylase</fullName>
    </submittedName>
</protein>
<evidence type="ECO:0000313" key="2">
    <source>
        <dbReference type="Proteomes" id="UP000192678"/>
    </source>
</evidence>
<evidence type="ECO:0000313" key="1">
    <source>
        <dbReference type="EMBL" id="SMD09963.1"/>
    </source>
</evidence>
<dbReference type="Gene3D" id="3.40.50.10320">
    <property type="entry name" value="LmbE-like"/>
    <property type="match status" value="1"/>
</dbReference>
<proteinExistence type="predicted"/>
<gene>
    <name evidence="1" type="ORF">SAMN04488101_11311</name>
</gene>
<dbReference type="EMBL" id="FWYB01000013">
    <property type="protein sequence ID" value="SMD09963.1"/>
    <property type="molecule type" value="Genomic_DNA"/>
</dbReference>
<dbReference type="InterPro" id="IPR024078">
    <property type="entry name" value="LmbE-like_dom_sf"/>
</dbReference>
<accession>A0A1W2EJW3</accession>
<sequence length="220" mass="25246">MNTVVKNVAIVVAHPDDETLWTGGTLIDHPGWNVFIGCLCRKKDAERAEKFGKVLDHFGAKGKMEDLDDGPEQKPLPEKLVQQKTIKLLPHKHFDILITHSPDGEYTRHRRHEEASKAVIKLWHSGKIQAKELWLFAYEDGNRMYFPRAITTGVSCTKLSKATWQHKYDIITKIYGFDLDSWEAMTTPKFEAFRKFVKPEEALELLTVLEGRLDESTSII</sequence>
<dbReference type="AlphaFoldDB" id="A0A1W2EJW3"/>
<reference evidence="1 2" key="1">
    <citation type="submission" date="2017-04" db="EMBL/GenBank/DDBJ databases">
        <authorList>
            <person name="Afonso C.L."/>
            <person name="Miller P.J."/>
            <person name="Scott M.A."/>
            <person name="Spackman E."/>
            <person name="Goraichik I."/>
            <person name="Dimitrov K.M."/>
            <person name="Suarez D.L."/>
            <person name="Swayne D.E."/>
        </authorList>
    </citation>
    <scope>NUCLEOTIDE SEQUENCE [LARGE SCALE GENOMIC DNA]</scope>
    <source>
        <strain evidence="1 2">DSM 19625</strain>
    </source>
</reference>
<keyword evidence="2" id="KW-1185">Reference proteome</keyword>
<dbReference type="OrthoDB" id="9790023at2"/>